<dbReference type="GeneID" id="40321877"/>
<comment type="caution">
    <text evidence="1">The sequence shown here is derived from an EMBL/GenBank/DDBJ whole genome shotgun (WGS) entry which is preliminary data.</text>
</comment>
<organism evidence="1 2">
    <name type="scientific">Trypanosoma conorhini</name>
    <dbReference type="NCBI Taxonomy" id="83891"/>
    <lineage>
        <taxon>Eukaryota</taxon>
        <taxon>Discoba</taxon>
        <taxon>Euglenozoa</taxon>
        <taxon>Kinetoplastea</taxon>
        <taxon>Metakinetoplastina</taxon>
        <taxon>Trypanosomatida</taxon>
        <taxon>Trypanosomatidae</taxon>
        <taxon>Trypanosoma</taxon>
    </lineage>
</organism>
<reference evidence="1 2" key="1">
    <citation type="journal article" date="2018" name="BMC Genomics">
        <title>Genomic comparison of Trypanosoma conorhini and Trypanosoma rangeli to Trypanosoma cruzi strains of high and low virulence.</title>
        <authorList>
            <person name="Bradwell K.R."/>
            <person name="Koparde V.N."/>
            <person name="Matveyev A.V."/>
            <person name="Serrano M.G."/>
            <person name="Alves J.M."/>
            <person name="Parikh H."/>
            <person name="Huang B."/>
            <person name="Lee V."/>
            <person name="Espinosa-Alvarez O."/>
            <person name="Ortiz P.A."/>
            <person name="Costa-Martins A.G."/>
            <person name="Teixeira M.M."/>
            <person name="Buck G.A."/>
        </authorList>
    </citation>
    <scope>NUCLEOTIDE SEQUENCE [LARGE SCALE GENOMIC DNA]</scope>
    <source>
        <strain evidence="1 2">025E</strain>
    </source>
</reference>
<gene>
    <name evidence="1" type="ORF">Tco025E_08266</name>
</gene>
<name>A0A3R7K7L5_9TRYP</name>
<evidence type="ECO:0000313" key="1">
    <source>
        <dbReference type="EMBL" id="RNF03067.1"/>
    </source>
</evidence>
<dbReference type="AlphaFoldDB" id="A0A3R7K7L5"/>
<evidence type="ECO:0000313" key="2">
    <source>
        <dbReference type="Proteomes" id="UP000284403"/>
    </source>
</evidence>
<dbReference type="EMBL" id="MKKU01000741">
    <property type="protein sequence ID" value="RNF03067.1"/>
    <property type="molecule type" value="Genomic_DNA"/>
</dbReference>
<dbReference type="RefSeq" id="XP_029224774.1">
    <property type="nucleotide sequence ID" value="XM_029375121.1"/>
</dbReference>
<proteinExistence type="predicted"/>
<protein>
    <submittedName>
        <fullName evidence="1">Uncharacterized protein</fullName>
    </submittedName>
</protein>
<dbReference type="Proteomes" id="UP000284403">
    <property type="component" value="Unassembled WGS sequence"/>
</dbReference>
<accession>A0A3R7K7L5</accession>
<keyword evidence="2" id="KW-1185">Reference proteome</keyword>
<sequence length="196" mass="21957">MLLGSSIMKFGFPLSVLRVRQAKEHSVGCVIHPHAQQRSVVLLRHRVDGRRRHESERSVRKVVRLVLPQFSHGPPRPRSIAAELHIPPLCLSLPPSLLLRSRRGTRPPTQSDPTCRTLYQEALSEGIGHLHTQFILKAASNAVQRPHHGLYLLQLLSQAHSDKAVGTSSLLRLQCNQLLRVAFVRQGTRCSVLLLT</sequence>